<dbReference type="AlphaFoldDB" id="A0A2G5SAS4"/>
<evidence type="ECO:0000313" key="5">
    <source>
        <dbReference type="Proteomes" id="UP000230233"/>
    </source>
</evidence>
<dbReference type="CDD" id="cd00037">
    <property type="entry name" value="CLECT"/>
    <property type="match status" value="1"/>
</dbReference>
<dbReference type="Proteomes" id="UP000230233">
    <property type="component" value="Unassembled WGS sequence"/>
</dbReference>
<dbReference type="Gene3D" id="3.10.100.10">
    <property type="entry name" value="Mannose-Binding Protein A, subunit A"/>
    <property type="match status" value="1"/>
</dbReference>
<dbReference type="PROSITE" id="PS50041">
    <property type="entry name" value="C_TYPE_LECTIN_2"/>
    <property type="match status" value="1"/>
</dbReference>
<feature type="chain" id="PRO_5013767971" description="C-type lectin domain-containing protein" evidence="2">
    <location>
        <begin position="21"/>
        <end position="316"/>
    </location>
</feature>
<organism evidence="4 5">
    <name type="scientific">Caenorhabditis nigoni</name>
    <dbReference type="NCBI Taxonomy" id="1611254"/>
    <lineage>
        <taxon>Eukaryota</taxon>
        <taxon>Metazoa</taxon>
        <taxon>Ecdysozoa</taxon>
        <taxon>Nematoda</taxon>
        <taxon>Chromadorea</taxon>
        <taxon>Rhabditida</taxon>
        <taxon>Rhabditina</taxon>
        <taxon>Rhabditomorpha</taxon>
        <taxon>Rhabditoidea</taxon>
        <taxon>Rhabditidae</taxon>
        <taxon>Peloderinae</taxon>
        <taxon>Caenorhabditis</taxon>
    </lineage>
</organism>
<dbReference type="STRING" id="1611254.A0A2G5SAS4"/>
<dbReference type="PANTHER" id="PTHR22803">
    <property type="entry name" value="MANNOSE, PHOSPHOLIPASE, LECTIN RECEPTOR RELATED"/>
    <property type="match status" value="1"/>
</dbReference>
<proteinExistence type="predicted"/>
<dbReference type="Pfam" id="PF00059">
    <property type="entry name" value="Lectin_C"/>
    <property type="match status" value="1"/>
</dbReference>
<name>A0A2G5SAS4_9PELO</name>
<dbReference type="OrthoDB" id="5838060at2759"/>
<dbReference type="SUPFAM" id="SSF56436">
    <property type="entry name" value="C-type lectin-like"/>
    <property type="match status" value="1"/>
</dbReference>
<dbReference type="InterPro" id="IPR016187">
    <property type="entry name" value="CTDL_fold"/>
</dbReference>
<accession>A0A2G5SAS4</accession>
<dbReference type="InterPro" id="IPR016186">
    <property type="entry name" value="C-type_lectin-like/link_sf"/>
</dbReference>
<protein>
    <recommendedName>
        <fullName evidence="3">C-type lectin domain-containing protein</fullName>
    </recommendedName>
</protein>
<keyword evidence="5" id="KW-1185">Reference proteome</keyword>
<evidence type="ECO:0000313" key="4">
    <source>
        <dbReference type="EMBL" id="PIC12003.1"/>
    </source>
</evidence>
<evidence type="ECO:0000256" key="2">
    <source>
        <dbReference type="SAM" id="SignalP"/>
    </source>
</evidence>
<feature type="region of interest" description="Disordered" evidence="1">
    <location>
        <begin position="59"/>
        <end position="92"/>
    </location>
</feature>
<evidence type="ECO:0000256" key="1">
    <source>
        <dbReference type="SAM" id="MobiDB-lite"/>
    </source>
</evidence>
<keyword evidence="2" id="KW-0732">Signal</keyword>
<evidence type="ECO:0000259" key="3">
    <source>
        <dbReference type="PROSITE" id="PS50041"/>
    </source>
</evidence>
<feature type="signal peptide" evidence="2">
    <location>
        <begin position="1"/>
        <end position="20"/>
    </location>
</feature>
<gene>
    <name evidence="4" type="primary">Cni-clec-149</name>
    <name evidence="4" type="ORF">B9Z55_028702</name>
</gene>
<reference evidence="5" key="1">
    <citation type="submission" date="2017-10" db="EMBL/GenBank/DDBJ databases">
        <title>Rapid genome shrinkage in a self-fertile nematode reveals novel sperm competition proteins.</title>
        <authorList>
            <person name="Yin D."/>
            <person name="Schwarz E.M."/>
            <person name="Thomas C.G."/>
            <person name="Felde R.L."/>
            <person name="Korf I.F."/>
            <person name="Cutter A.D."/>
            <person name="Schartner C.M."/>
            <person name="Ralston E.J."/>
            <person name="Meyer B.J."/>
            <person name="Haag E.S."/>
        </authorList>
    </citation>
    <scope>NUCLEOTIDE SEQUENCE [LARGE SCALE GENOMIC DNA]</scope>
    <source>
        <strain evidence="5">JU1422</strain>
    </source>
</reference>
<dbReference type="InterPro" id="IPR001304">
    <property type="entry name" value="C-type_lectin-like"/>
</dbReference>
<comment type="caution">
    <text evidence="4">The sequence shown here is derived from an EMBL/GenBank/DDBJ whole genome shotgun (WGS) entry which is preliminary data.</text>
</comment>
<dbReference type="InterPro" id="IPR050111">
    <property type="entry name" value="C-type_lectin/snaclec_domain"/>
</dbReference>
<feature type="domain" description="C-type lectin" evidence="3">
    <location>
        <begin position="199"/>
        <end position="312"/>
    </location>
</feature>
<sequence>MIYSVCIPLLLSILNQPVSSFLPTFAPESRQLCEGFGFNWAAEIRCLRDALSKCEEGEEKSREGRSLQNQPANNIHYVNDATSSPSQDYGSPYSYQRPYSRPYYYRNSISPIRPPIPHPISPSSSTSCDCKGELEKLETKFDKKLYEVKMKSQYDTEKHVGDLRKQFETDLRNYERITTTDVVEIKRTLDYMQAPRVTNNGMEYFLIQREESWYTASEKCIGYGAHLASIHSRLDNGFLTKLIPANQTVWIGVNDVQKENVFKNSDGSAVDYFRWAQKQPNNEEHNENCVEVDHNGYWNDKLCIITRPFVCKKLIA</sequence>
<dbReference type="EMBL" id="PDUG01000030">
    <property type="protein sequence ID" value="PIC12003.1"/>
    <property type="molecule type" value="Genomic_DNA"/>
</dbReference>
<dbReference type="SMART" id="SM00034">
    <property type="entry name" value="CLECT"/>
    <property type="match status" value="1"/>
</dbReference>